<feature type="transmembrane region" description="Helical" evidence="6">
    <location>
        <begin position="289"/>
        <end position="310"/>
    </location>
</feature>
<accession>A0A4Q1JKH6</accession>
<feature type="transmembrane region" description="Helical" evidence="6">
    <location>
        <begin position="401"/>
        <end position="418"/>
    </location>
</feature>
<evidence type="ECO:0000313" key="10">
    <source>
        <dbReference type="EMBL" id="RXQ90987.1"/>
    </source>
</evidence>
<keyword evidence="5 6" id="KW-0472">Membrane</keyword>
<dbReference type="InterPro" id="IPR028250">
    <property type="entry name" value="DsbDN"/>
</dbReference>
<reference evidence="10 11" key="1">
    <citation type="submission" date="2019-01" db="EMBL/GenBank/DDBJ databases">
        <title>Ancylomarina salipaludis sp. nov., isolated from a salt marsh.</title>
        <authorList>
            <person name="Yoon J.-H."/>
        </authorList>
    </citation>
    <scope>NUCLEOTIDE SEQUENCE [LARGE SCALE GENOMIC DNA]</scope>
    <source>
        <strain evidence="10 11">SHSM-M15</strain>
    </source>
</reference>
<evidence type="ECO:0000256" key="7">
    <source>
        <dbReference type="SAM" id="SignalP"/>
    </source>
</evidence>
<dbReference type="Pfam" id="PF02683">
    <property type="entry name" value="DsbD_TM"/>
    <property type="match status" value="1"/>
</dbReference>
<comment type="subcellular location">
    <subcellularLocation>
        <location evidence="1">Membrane</location>
        <topology evidence="1">Multi-pass membrane protein</topology>
    </subcellularLocation>
</comment>
<protein>
    <submittedName>
        <fullName evidence="10">Thioredoxin family protein</fullName>
    </submittedName>
</protein>
<evidence type="ECO:0000256" key="3">
    <source>
        <dbReference type="ARBA" id="ARBA00022748"/>
    </source>
</evidence>
<dbReference type="EMBL" id="SAXA01000012">
    <property type="protein sequence ID" value="RXQ90987.1"/>
    <property type="molecule type" value="Genomic_DNA"/>
</dbReference>
<evidence type="ECO:0000259" key="8">
    <source>
        <dbReference type="Pfam" id="PF02683"/>
    </source>
</evidence>
<feature type="domain" description="Cytochrome C biogenesis protein transmembrane" evidence="8">
    <location>
        <begin position="210"/>
        <end position="422"/>
    </location>
</feature>
<keyword evidence="2 6" id="KW-0812">Transmembrane</keyword>
<keyword evidence="3" id="KW-0201">Cytochrome c-type biogenesis</keyword>
<feature type="transmembrane region" description="Helical" evidence="6">
    <location>
        <begin position="209"/>
        <end position="234"/>
    </location>
</feature>
<keyword evidence="11" id="KW-1185">Reference proteome</keyword>
<dbReference type="Pfam" id="PF13899">
    <property type="entry name" value="Thioredoxin_7"/>
    <property type="match status" value="1"/>
</dbReference>
<name>A0A4Q1JKH6_9BACT</name>
<evidence type="ECO:0000259" key="9">
    <source>
        <dbReference type="Pfam" id="PF11412"/>
    </source>
</evidence>
<dbReference type="PANTHER" id="PTHR32234">
    <property type="entry name" value="THIOL:DISULFIDE INTERCHANGE PROTEIN DSBD"/>
    <property type="match status" value="1"/>
</dbReference>
<organism evidence="10 11">
    <name type="scientific">Ancylomarina salipaludis</name>
    <dbReference type="NCBI Taxonomy" id="2501299"/>
    <lineage>
        <taxon>Bacteria</taxon>
        <taxon>Pseudomonadati</taxon>
        <taxon>Bacteroidota</taxon>
        <taxon>Bacteroidia</taxon>
        <taxon>Marinilabiliales</taxon>
        <taxon>Marinifilaceae</taxon>
        <taxon>Ancylomarina</taxon>
    </lineage>
</organism>
<keyword evidence="4 6" id="KW-1133">Transmembrane helix</keyword>
<feature type="chain" id="PRO_5020824168" evidence="7">
    <location>
        <begin position="24"/>
        <end position="691"/>
    </location>
</feature>
<evidence type="ECO:0000256" key="2">
    <source>
        <dbReference type="ARBA" id="ARBA00022692"/>
    </source>
</evidence>
<dbReference type="InterPro" id="IPR036249">
    <property type="entry name" value="Thioredoxin-like_sf"/>
</dbReference>
<dbReference type="GO" id="GO:0017004">
    <property type="term" value="P:cytochrome complex assembly"/>
    <property type="evidence" value="ECO:0007669"/>
    <property type="project" value="UniProtKB-KW"/>
</dbReference>
<dbReference type="RefSeq" id="WP_129255088.1">
    <property type="nucleotide sequence ID" value="NZ_SAXA01000012.1"/>
</dbReference>
<proteinExistence type="predicted"/>
<feature type="signal peptide" evidence="7">
    <location>
        <begin position="1"/>
        <end position="23"/>
    </location>
</feature>
<dbReference type="GO" id="GO:0015035">
    <property type="term" value="F:protein-disulfide reductase activity"/>
    <property type="evidence" value="ECO:0007669"/>
    <property type="project" value="TreeGrafter"/>
</dbReference>
<dbReference type="Gene3D" id="3.40.30.10">
    <property type="entry name" value="Glutaredoxin"/>
    <property type="match status" value="1"/>
</dbReference>
<dbReference type="GO" id="GO:0045454">
    <property type="term" value="P:cell redox homeostasis"/>
    <property type="evidence" value="ECO:0007669"/>
    <property type="project" value="TreeGrafter"/>
</dbReference>
<sequence>MKLNFKFALFFIMSSMITLSAFSQIVQPAKWKVEFSKKDVKVGETLEVLIKGDIQDTWHVYSNDFDPDLGPIVASFNFTKNDSYELVGKVTPIKPIKHFDEVWEGEVSYFEKQAEFRQKIKVLKADLKVAGSFEYQACTDVSGRCVTGEEDFNLSLTAKADAVAKAEPTAKPVVKEEKKEVAAVVKEEVKAETKDEAPVQNKKEDKKGLWTIFLLAFVGGLVAIVTPCVFPMIPMTVSYFMHSGGDNKAKGRMNAFFYGFSIIAIYTVVGTILAVVMGPDFANFLSTHWIPNVFFFVIFMVFAFSFFGMFEITMPSWMVNKSVANEDKGGFMGSFFMAFTLVLVSFSCTGPIVGSILVASAGGQVLMPIIGMLGFSLAFALPFTLFAIFPGWLNTMPKSGGWLNSVKVVLGFIELALGLKFLSVADQVYHWGILDREVYLAIWIVIFTLLGFYLLGKLMFSHDSPVKHVSVPRLMLAIASFSFVVYMIPGLFGAPLKMLSGFTPPKSSLDFDLPTMIVENAGSTGVKHEKINAKYSDFLHLPHGLQGYFDMDEAKAAAKAQNKPLFIDFTGHGCVNCREMESNVWSNPEVLRRLRDDYVIVAMYVDDKKELPKEEWIVSNYDGKTKKTLGKKNANYQIENYNVNAQPYYVLLDNEGKALHTPRAYDLDVDAFIKFLDEGVKNFKNGKSVAL</sequence>
<evidence type="ECO:0000313" key="11">
    <source>
        <dbReference type="Proteomes" id="UP000289703"/>
    </source>
</evidence>
<dbReference type="GO" id="GO:0016020">
    <property type="term" value="C:membrane"/>
    <property type="evidence" value="ECO:0007669"/>
    <property type="project" value="UniProtKB-SubCell"/>
</dbReference>
<dbReference type="Proteomes" id="UP000289703">
    <property type="component" value="Unassembled WGS sequence"/>
</dbReference>
<dbReference type="AlphaFoldDB" id="A0A4Q1JKH6"/>
<keyword evidence="7" id="KW-0732">Signal</keyword>
<feature type="transmembrane region" description="Helical" evidence="6">
    <location>
        <begin position="255"/>
        <end position="277"/>
    </location>
</feature>
<feature type="transmembrane region" description="Helical" evidence="6">
    <location>
        <begin position="331"/>
        <end position="359"/>
    </location>
</feature>
<evidence type="ECO:0000256" key="5">
    <source>
        <dbReference type="ARBA" id="ARBA00023136"/>
    </source>
</evidence>
<evidence type="ECO:0000256" key="1">
    <source>
        <dbReference type="ARBA" id="ARBA00004141"/>
    </source>
</evidence>
<feature type="transmembrane region" description="Helical" evidence="6">
    <location>
        <begin position="476"/>
        <end position="496"/>
    </location>
</feature>
<feature type="transmembrane region" description="Helical" evidence="6">
    <location>
        <begin position="438"/>
        <end position="455"/>
    </location>
</feature>
<feature type="domain" description="Thiol:disulfide interchange protein DsbD N-terminal" evidence="9">
    <location>
        <begin position="42"/>
        <end position="153"/>
    </location>
</feature>
<gene>
    <name evidence="10" type="ORF">EO244_12855</name>
</gene>
<dbReference type="InterPro" id="IPR003834">
    <property type="entry name" value="Cyt_c_assmbl_TM_dom"/>
</dbReference>
<dbReference type="SUPFAM" id="SSF52833">
    <property type="entry name" value="Thioredoxin-like"/>
    <property type="match status" value="1"/>
</dbReference>
<evidence type="ECO:0000256" key="6">
    <source>
        <dbReference type="SAM" id="Phobius"/>
    </source>
</evidence>
<dbReference type="OrthoDB" id="9811036at2"/>
<evidence type="ECO:0000256" key="4">
    <source>
        <dbReference type="ARBA" id="ARBA00022989"/>
    </source>
</evidence>
<feature type="transmembrane region" description="Helical" evidence="6">
    <location>
        <begin position="365"/>
        <end position="389"/>
    </location>
</feature>
<dbReference type="Pfam" id="PF11412">
    <property type="entry name" value="DsbD_N"/>
    <property type="match status" value="1"/>
</dbReference>
<comment type="caution">
    <text evidence="10">The sequence shown here is derived from an EMBL/GenBank/DDBJ whole genome shotgun (WGS) entry which is preliminary data.</text>
</comment>
<dbReference type="PANTHER" id="PTHR32234:SF0">
    <property type="entry name" value="THIOL:DISULFIDE INTERCHANGE PROTEIN DSBD"/>
    <property type="match status" value="1"/>
</dbReference>